<dbReference type="SUPFAM" id="SSF50370">
    <property type="entry name" value="Ricin B-like lectins"/>
    <property type="match status" value="1"/>
</dbReference>
<dbReference type="PANTHER" id="PTHR11675:SF131">
    <property type="entry name" value="POLYPEPTIDE N-ACETYLGALACTOSAMINYLTRANSFERASE 9-RELATED"/>
    <property type="match status" value="1"/>
</dbReference>
<feature type="region of interest" description="Disordered" evidence="11">
    <location>
        <begin position="94"/>
        <end position="267"/>
    </location>
</feature>
<feature type="transmembrane region" description="Helical" evidence="10">
    <location>
        <begin position="12"/>
        <end position="31"/>
    </location>
</feature>
<dbReference type="InterPro" id="IPR035992">
    <property type="entry name" value="Ricin_B-like_lectins"/>
</dbReference>
<evidence type="ECO:0000256" key="5">
    <source>
        <dbReference type="ARBA" id="ARBA00022968"/>
    </source>
</evidence>
<keyword evidence="14" id="KW-1185">Reference proteome</keyword>
<evidence type="ECO:0000256" key="7">
    <source>
        <dbReference type="ARBA" id="ARBA00023034"/>
    </source>
</evidence>
<dbReference type="Pfam" id="PF00535">
    <property type="entry name" value="Glycos_transf_2"/>
    <property type="match status" value="1"/>
</dbReference>
<evidence type="ECO:0000313" key="14">
    <source>
        <dbReference type="Proteomes" id="UP000825002"/>
    </source>
</evidence>
<evidence type="ECO:0000313" key="13">
    <source>
        <dbReference type="EMBL" id="KAG9511361.1"/>
    </source>
</evidence>
<dbReference type="Gene3D" id="3.90.550.10">
    <property type="entry name" value="Spore Coat Polysaccharide Biosynthesis Protein SpsA, Chain A"/>
    <property type="match status" value="1"/>
</dbReference>
<evidence type="ECO:0000256" key="2">
    <source>
        <dbReference type="ARBA" id="ARBA00005680"/>
    </source>
</evidence>
<organism evidence="13 14">
    <name type="scientific">Fragariocoptes setiger</name>
    <dbReference type="NCBI Taxonomy" id="1670756"/>
    <lineage>
        <taxon>Eukaryota</taxon>
        <taxon>Metazoa</taxon>
        <taxon>Ecdysozoa</taxon>
        <taxon>Arthropoda</taxon>
        <taxon>Chelicerata</taxon>
        <taxon>Arachnida</taxon>
        <taxon>Acari</taxon>
        <taxon>Acariformes</taxon>
        <taxon>Trombidiformes</taxon>
        <taxon>Prostigmata</taxon>
        <taxon>Eupodina</taxon>
        <taxon>Eriophyoidea</taxon>
        <taxon>Phytoptidae</taxon>
        <taxon>Fragariocoptes</taxon>
    </lineage>
</organism>
<evidence type="ECO:0000256" key="10">
    <source>
        <dbReference type="RuleBase" id="RU361242"/>
    </source>
</evidence>
<feature type="compositionally biased region" description="Low complexity" evidence="11">
    <location>
        <begin position="124"/>
        <end position="145"/>
    </location>
</feature>
<comment type="cofactor">
    <cofactor evidence="10">
        <name>Mn(2+)</name>
        <dbReference type="ChEBI" id="CHEBI:29035"/>
    </cofactor>
</comment>
<comment type="similarity">
    <text evidence="2 10">Belongs to the glycosyltransferase 2 family. GalNAc-T subfamily.</text>
</comment>
<evidence type="ECO:0000256" key="6">
    <source>
        <dbReference type="ARBA" id="ARBA00022989"/>
    </source>
</evidence>
<comment type="caution">
    <text evidence="13">The sequence shown here is derived from an EMBL/GenBank/DDBJ whole genome shotgun (WGS) entry which is preliminary data.</text>
</comment>
<evidence type="ECO:0000256" key="8">
    <source>
        <dbReference type="ARBA" id="ARBA00023136"/>
    </source>
</evidence>
<dbReference type="CDD" id="cd02510">
    <property type="entry name" value="pp-GalNAc-T"/>
    <property type="match status" value="1"/>
</dbReference>
<dbReference type="CDD" id="cd23462">
    <property type="entry name" value="beta-trefoil_Ricin_Pgant9-like"/>
    <property type="match status" value="1"/>
</dbReference>
<dbReference type="InterPro" id="IPR029044">
    <property type="entry name" value="Nucleotide-diphossugar_trans"/>
</dbReference>
<dbReference type="Proteomes" id="UP000825002">
    <property type="component" value="Unassembled WGS sequence"/>
</dbReference>
<dbReference type="EC" id="2.4.1.-" evidence="10"/>
<name>A0ABQ7SD76_9ACAR</name>
<dbReference type="SMART" id="SM00458">
    <property type="entry name" value="RICIN"/>
    <property type="match status" value="1"/>
</dbReference>
<evidence type="ECO:0000259" key="12">
    <source>
        <dbReference type="SMART" id="SM00458"/>
    </source>
</evidence>
<evidence type="ECO:0000256" key="3">
    <source>
        <dbReference type="ARBA" id="ARBA00022692"/>
    </source>
</evidence>
<gene>
    <name evidence="13" type="primary">Pgant9</name>
    <name evidence="13" type="ORF">GZH46_00065</name>
</gene>
<keyword evidence="10" id="KW-0328">Glycosyltransferase</keyword>
<evidence type="ECO:0000256" key="4">
    <source>
        <dbReference type="ARBA" id="ARBA00022734"/>
    </source>
</evidence>
<evidence type="ECO:0000256" key="1">
    <source>
        <dbReference type="ARBA" id="ARBA00004323"/>
    </source>
</evidence>
<keyword evidence="5" id="KW-0735">Signal-anchor</keyword>
<dbReference type="PROSITE" id="PS50231">
    <property type="entry name" value="RICIN_B_LECTIN"/>
    <property type="match status" value="1"/>
</dbReference>
<reference evidence="13 14" key="1">
    <citation type="submission" date="2020-10" db="EMBL/GenBank/DDBJ databases">
        <authorList>
            <person name="Klimov P.B."/>
            <person name="Dyachkov S.M."/>
            <person name="Chetverikov P.E."/>
        </authorList>
    </citation>
    <scope>NUCLEOTIDE SEQUENCE [LARGE SCALE GENOMIC DNA]</scope>
    <source>
        <strain evidence="13">BMOC 18-1129-001#AD2665</strain>
        <tissue evidence="13">Entire mites</tissue>
    </source>
</reference>
<proteinExistence type="inferred from homology"/>
<dbReference type="EMBL" id="JAIFTH010000007">
    <property type="protein sequence ID" value="KAG9511361.1"/>
    <property type="molecule type" value="Genomic_DNA"/>
</dbReference>
<keyword evidence="4 10" id="KW-0430">Lectin</keyword>
<sequence>MLLPRRKSQLLKFLLLLPLSVLLITSIYYQYRSAQPTTTRPLVYDLTSSAALSASSNYRSKIINRPHAQRYKYGLNDDIDDSSVRNDAAAIMPELVQVEPQNNSVDSSEIKRNNHRNSQRHPNNDNNNENTDSNNNDNIYNINNLDDNESDSSSDDSGISVQGTGEAAAPAVVRSHKHNHSDGDDVDNGPLSRPDVGRRPALAAGGSRRAELASRVANIKRNKLSNDIAGVDNNNNNDSDKERPSEQDEQQNAAVIPAPNESTGLGELGRPVILKNLTKEQQDMVNVGWENNAFNQYISDLISLNRSLPDVRDPSCKPVEYPIDELPPTDVIICFHNEAWSVLLRTIHSILNRSPARLVNQIILVDDYSNKPHLGKQLENYVATLTTADGRRNVVKIVRAKRREGLIRARLLGAEAATAPVLTFLDSHCECADGWLEPLLARIHQDHTTVVCPVIDVISDKTFEYHYRGDADAINVGGFDWNLQFNWHSVPEREKKRRKHSYDPVRSPTMAGGLFSISKEFFERLGTYDSGFDIWGGENLELSFKTWMCGGTLEIIPCSHVGHIFRSRSPYKWRTGVNVLKRNSVRLAEVWMDEYKKYYYDRIGHDLGDYGDVSERKQLRDRLHCKSFSYFVKEVYPELFIPGEAIAYGEVRNEAGGEINMCLDSPARKADMHKSLGVYPCHGAGGNQYWLLSKEGEIRRDEACVDYAGRDVILFPCHGSGGNQLWWYDHDLRQIKHSTSGRCLELARDRIKLAMSECDPSNDAQRWKFQHFNQTHSTQHTRQELSTSVSLYHNVRL</sequence>
<feature type="domain" description="Ricin B lectin" evidence="12">
    <location>
        <begin position="649"/>
        <end position="770"/>
    </location>
</feature>
<dbReference type="InterPro" id="IPR001173">
    <property type="entry name" value="Glyco_trans_2-like"/>
</dbReference>
<keyword evidence="6 10" id="KW-1133">Transmembrane helix</keyword>
<keyword evidence="10" id="KW-0808">Transferase</keyword>
<protein>
    <recommendedName>
        <fullName evidence="10">Polypeptide N-acetylgalactosaminyltransferase</fullName>
        <ecNumber evidence="10">2.4.1.-</ecNumber>
    </recommendedName>
    <alternativeName>
        <fullName evidence="10">Protein-UDP acetylgalactosaminyltransferase</fullName>
    </alternativeName>
</protein>
<dbReference type="PANTHER" id="PTHR11675">
    <property type="entry name" value="N-ACETYLGALACTOSAMINYLTRANSFERASE"/>
    <property type="match status" value="1"/>
</dbReference>
<keyword evidence="8 10" id="KW-0472">Membrane</keyword>
<keyword evidence="10" id="KW-0464">Manganese</keyword>
<dbReference type="Pfam" id="PF00652">
    <property type="entry name" value="Ricin_B_lectin"/>
    <property type="match status" value="1"/>
</dbReference>
<keyword evidence="3 10" id="KW-0812">Transmembrane</keyword>
<dbReference type="InterPro" id="IPR045885">
    <property type="entry name" value="GalNAc-T"/>
</dbReference>
<evidence type="ECO:0000256" key="11">
    <source>
        <dbReference type="SAM" id="MobiDB-lite"/>
    </source>
</evidence>
<dbReference type="InterPro" id="IPR000772">
    <property type="entry name" value="Ricin_B_lectin"/>
</dbReference>
<comment type="pathway">
    <text evidence="10">Protein modification; protein glycosylation.</text>
</comment>
<evidence type="ECO:0000256" key="9">
    <source>
        <dbReference type="ARBA" id="ARBA00023157"/>
    </source>
</evidence>
<keyword evidence="9 10" id="KW-1015">Disulfide bond</keyword>
<comment type="subcellular location">
    <subcellularLocation>
        <location evidence="1 10">Golgi apparatus membrane</location>
        <topology evidence="1 10">Single-pass type II membrane protein</topology>
    </subcellularLocation>
</comment>
<dbReference type="Gene3D" id="2.80.10.50">
    <property type="match status" value="1"/>
</dbReference>
<keyword evidence="7 10" id="KW-0333">Golgi apparatus</keyword>
<feature type="non-terminal residue" evidence="13">
    <location>
        <position position="1"/>
    </location>
</feature>
<dbReference type="SUPFAM" id="SSF53448">
    <property type="entry name" value="Nucleotide-diphospho-sugar transferases"/>
    <property type="match status" value="1"/>
</dbReference>
<accession>A0ABQ7SD76</accession>